<dbReference type="Proteomes" id="UP000184079">
    <property type="component" value="Unassembled WGS sequence"/>
</dbReference>
<keyword evidence="1" id="KW-1133">Transmembrane helix</keyword>
<dbReference type="AlphaFoldDB" id="A0A1M5S990"/>
<keyword evidence="1" id="KW-0472">Membrane</keyword>
<dbReference type="OrthoDB" id="2933774at2"/>
<evidence type="ECO:0000313" key="2">
    <source>
        <dbReference type="EMBL" id="SHH35059.1"/>
    </source>
</evidence>
<accession>A0A1M5S990</accession>
<reference evidence="3" key="1">
    <citation type="submission" date="2016-11" db="EMBL/GenBank/DDBJ databases">
        <authorList>
            <person name="Varghese N."/>
            <person name="Submissions S."/>
        </authorList>
    </citation>
    <scope>NUCLEOTIDE SEQUENCE [LARGE SCALE GENOMIC DNA]</scope>
    <source>
        <strain evidence="3">CGMCC 1.6496</strain>
    </source>
</reference>
<feature type="transmembrane region" description="Helical" evidence="1">
    <location>
        <begin position="6"/>
        <end position="23"/>
    </location>
</feature>
<evidence type="ECO:0000256" key="1">
    <source>
        <dbReference type="SAM" id="Phobius"/>
    </source>
</evidence>
<evidence type="ECO:0008006" key="4">
    <source>
        <dbReference type="Google" id="ProtNLM"/>
    </source>
</evidence>
<evidence type="ECO:0000313" key="3">
    <source>
        <dbReference type="Proteomes" id="UP000184079"/>
    </source>
</evidence>
<name>A0A1M5S990_9BACI</name>
<proteinExistence type="predicted"/>
<keyword evidence="3" id="KW-1185">Reference proteome</keyword>
<keyword evidence="1" id="KW-0812">Transmembrane</keyword>
<sequence>MSTTLVMIFLVIIIVSELYKSNFEKSVESRDERGRLILLRVKSLSYNFLTGGIFLGMFLTAIFNIMELEFFPFYVLAIFLLQGVISSVYLAIIRKKEI</sequence>
<protein>
    <recommendedName>
        <fullName evidence="4">SdpI/YhfL protein family protein</fullName>
    </recommendedName>
</protein>
<dbReference type="RefSeq" id="WP_073007482.1">
    <property type="nucleotide sequence ID" value="NZ_FQXD01000006.1"/>
</dbReference>
<organism evidence="2 3">
    <name type="scientific">Virgibacillus chiguensis</name>
    <dbReference type="NCBI Taxonomy" id="411959"/>
    <lineage>
        <taxon>Bacteria</taxon>
        <taxon>Bacillati</taxon>
        <taxon>Bacillota</taxon>
        <taxon>Bacilli</taxon>
        <taxon>Bacillales</taxon>
        <taxon>Bacillaceae</taxon>
        <taxon>Virgibacillus</taxon>
    </lineage>
</organism>
<feature type="transmembrane region" description="Helical" evidence="1">
    <location>
        <begin position="44"/>
        <end position="65"/>
    </location>
</feature>
<gene>
    <name evidence="2" type="ORF">SAMN05421807_10698</name>
</gene>
<feature type="transmembrane region" description="Helical" evidence="1">
    <location>
        <begin position="71"/>
        <end position="92"/>
    </location>
</feature>
<dbReference type="EMBL" id="FQXD01000006">
    <property type="protein sequence ID" value="SHH35059.1"/>
    <property type="molecule type" value="Genomic_DNA"/>
</dbReference>